<comment type="caution">
    <text evidence="2">The sequence shown here is derived from an EMBL/GenBank/DDBJ whole genome shotgun (WGS) entry which is preliminary data.</text>
</comment>
<keyword evidence="3" id="KW-1185">Reference proteome</keyword>
<feature type="domain" description="NACHT" evidence="1">
    <location>
        <begin position="209"/>
        <end position="373"/>
    </location>
</feature>
<sequence length="783" mass="86727">MKHGGQLSWPTTCLTCYESGWPSMPQDESSFEFEARALNIARAIHDPAGLQGPVFYQGRERDAIFVTSDAIHAYEFTTRRDVEKAKHDAQKTKDMLTELQRKPENAFKSLTGWFVTREEPTADQKKVIAQMLRGSQVVIHPISVTTLLGRLCNSEAYLAARGKAPFGSIAYSIRQNFPDVKVPVPFFAKQGGLLHVGDVSERLAAGSRFLLSGEFGIGKSHALREIYLSLRKAHLRSHKLKRFPLHINLRDCVGLRSPAEIIRRHAEEIGFPEGDKLISAWRAGSCTLLLDGFDEVVPPRWLGSASDLKDFRWEALAPVRRLIEETPTNSGVITCGRSHYFSSEKEMLDALGFGLTCNLLTLNDFDKEQLQKYLDLVGVQWSVPDWMPTRPLLIGYLVSMQLFSEIDSTLGNPTTAWRKLFSAVCERESRMFVAVRPQVIQRLVSRVATIARSNGDETGPVDVSMLRTAFIDVNGREPDEEGSQVLLRLPGLAIADAETNSALDGEKRYFVDKSLAETAYGEDLAQYLISPYDSHALSRSASWVQAASELGIGVATAACVDAGVTATGVIAAAKRRQNNHQYDAVLADALRVHFELGPGKGNTREQFLIEGVIFPFLTLSGDDPIQSRTTFSDCVIETLDVSDVDAGEKVPIFRNTIIGYLEGASRIPDWLNKNLTSCEIYNFSAPNRTTAAIMELKISPERRVALAILKKIYAQPGSGRKEGALFRGMDMRSRELVPDVIGKLVSGGWISPAPAGREHLYVQVKGIRGRVMRALDDPASFYF</sequence>
<reference evidence="2 3" key="1">
    <citation type="journal article" date="2017" name="Chemistry">
        <title>Isolation, Biosynthesis and Chemical Modifications of Rubterolones A-F: Rare Tropolone Alkaloids from Actinomadura sp. 5-2.</title>
        <authorList>
            <person name="Guo H."/>
            <person name="Benndorf R."/>
            <person name="Leichnitz D."/>
            <person name="Klassen J.L."/>
            <person name="Vollmers J."/>
            <person name="Gorls H."/>
            <person name="Steinacker M."/>
            <person name="Weigel C."/>
            <person name="Dahse H.M."/>
            <person name="Kaster A.K."/>
            <person name="de Beer Z.W."/>
            <person name="Poulsen M."/>
            <person name="Beemelmanns C."/>
        </authorList>
    </citation>
    <scope>NUCLEOTIDE SEQUENCE [LARGE SCALE GENOMIC DNA]</scope>
    <source>
        <strain evidence="2 3">5-2</strain>
    </source>
</reference>
<dbReference type="Pfam" id="PF05729">
    <property type="entry name" value="NACHT"/>
    <property type="match status" value="1"/>
</dbReference>
<dbReference type="EMBL" id="MTBP01000001">
    <property type="protein sequence ID" value="POM26038.1"/>
    <property type="molecule type" value="Genomic_DNA"/>
</dbReference>
<evidence type="ECO:0000259" key="1">
    <source>
        <dbReference type="Pfam" id="PF05729"/>
    </source>
</evidence>
<dbReference type="Gene3D" id="3.40.50.300">
    <property type="entry name" value="P-loop containing nucleotide triphosphate hydrolases"/>
    <property type="match status" value="1"/>
</dbReference>
<dbReference type="InterPro" id="IPR027417">
    <property type="entry name" value="P-loop_NTPase"/>
</dbReference>
<evidence type="ECO:0000313" key="3">
    <source>
        <dbReference type="Proteomes" id="UP000242367"/>
    </source>
</evidence>
<name>A0A2P4ULW7_9ACTN</name>
<accession>A0A2P4ULW7</accession>
<evidence type="ECO:0000313" key="2">
    <source>
        <dbReference type="EMBL" id="POM26038.1"/>
    </source>
</evidence>
<protein>
    <submittedName>
        <fullName evidence="2">NACHT domain protein</fullName>
    </submittedName>
</protein>
<gene>
    <name evidence="2" type="ORF">BTM25_04220</name>
</gene>
<dbReference type="Proteomes" id="UP000242367">
    <property type="component" value="Unassembled WGS sequence"/>
</dbReference>
<dbReference type="AlphaFoldDB" id="A0A2P4ULW7"/>
<dbReference type="InterPro" id="IPR007111">
    <property type="entry name" value="NACHT_NTPase"/>
</dbReference>
<dbReference type="SUPFAM" id="SSF52540">
    <property type="entry name" value="P-loop containing nucleoside triphosphate hydrolases"/>
    <property type="match status" value="1"/>
</dbReference>
<proteinExistence type="predicted"/>
<organism evidence="2 3">
    <name type="scientific">Actinomadura rubteroloni</name>
    <dbReference type="NCBI Taxonomy" id="1926885"/>
    <lineage>
        <taxon>Bacteria</taxon>
        <taxon>Bacillati</taxon>
        <taxon>Actinomycetota</taxon>
        <taxon>Actinomycetes</taxon>
        <taxon>Streptosporangiales</taxon>
        <taxon>Thermomonosporaceae</taxon>
        <taxon>Actinomadura</taxon>
    </lineage>
</organism>